<sequence>MHSTTIGYSQQLFVIKIFLSVELYGTEEHNRFLTFLDCRCVDCHVFYILLLLLFNDNMKVAQILLHHHTFFVFPRNITSFFPICNANPSSMLNHETRGISSLHRKRREEKFMYGSMKTKKKKTWTKSANDPNNGVDSELWWQLKLSRSRMNLAKPNHNLYDKDYKGGKNMQHIKLIPKDPLLAYNKDKIVLNAKKGIIKLENSKDIKKIESTCNRERREDKNDNDTVTTKDITNDLKTLKEKNIKLLDIKINNITQFPMFTQCYKKEMLTNEDKLEILSISSEEDSETLYYPSVTKILSATMSLEAQKALALWKMKMIKERGIEKFEEYHKELLNDGCEFHSCIEDTLLGKRVNVPKHIQQAYNSLNNIIYDFEDIKAVESFVSHKDLYYKGKVDCIASYRGKLCAIDWKKSDKDKLNINSMYDAPIQLAAYIGAINSSERYPFVVDCGLIVVGYTNGKPADTFTVSGEELKTYWEKWLAKLKHHEDESKFSDRPRRETTGGIVASESLEFRQTANTRRVRCSRFLEDRDYTLLREADAKQPDALYDLRSSTRVESIGRSNSVRSFRFSQTKAWKRARIGDTLLTARLSFRRSSRSRAASFWTNTLRFEQVPRPRLKGNFGTGGKMKGRKETRNVTVGRVIFLGSRGRENGLRKTIIGSTCLEEARTEEEEKEGII</sequence>
<comment type="caution">
    <text evidence="1">The sequence shown here is derived from an EMBL/GenBank/DDBJ whole genome shotgun (WGS) entry which is preliminary data.</text>
</comment>
<protein>
    <submittedName>
        <fullName evidence="1">Mitochondrial genome maintenance exonuclease 1-like</fullName>
    </submittedName>
</protein>
<keyword evidence="2" id="KW-1185">Reference proteome</keyword>
<dbReference type="Proteomes" id="UP001607302">
    <property type="component" value="Unassembled WGS sequence"/>
</dbReference>
<organism evidence="1 2">
    <name type="scientific">Vespula squamosa</name>
    <name type="common">Southern yellow jacket</name>
    <name type="synonym">Wasp</name>
    <dbReference type="NCBI Taxonomy" id="30214"/>
    <lineage>
        <taxon>Eukaryota</taxon>
        <taxon>Metazoa</taxon>
        <taxon>Ecdysozoa</taxon>
        <taxon>Arthropoda</taxon>
        <taxon>Hexapoda</taxon>
        <taxon>Insecta</taxon>
        <taxon>Pterygota</taxon>
        <taxon>Neoptera</taxon>
        <taxon>Endopterygota</taxon>
        <taxon>Hymenoptera</taxon>
        <taxon>Apocrita</taxon>
        <taxon>Aculeata</taxon>
        <taxon>Vespoidea</taxon>
        <taxon>Vespidae</taxon>
        <taxon>Vespinae</taxon>
        <taxon>Vespula</taxon>
    </lineage>
</organism>
<dbReference type="EMBL" id="JAUDFV010000151">
    <property type="protein sequence ID" value="KAL2718735.1"/>
    <property type="molecule type" value="Genomic_DNA"/>
</dbReference>
<reference evidence="1 2" key="1">
    <citation type="journal article" date="2024" name="Ann. Entomol. Soc. Am.">
        <title>Genomic analyses of the southern and eastern yellowjacket wasps (Hymenoptera: Vespidae) reveal evolutionary signatures of social life.</title>
        <authorList>
            <person name="Catto M.A."/>
            <person name="Caine P.B."/>
            <person name="Orr S.E."/>
            <person name="Hunt B.G."/>
            <person name="Goodisman M.A.D."/>
        </authorList>
    </citation>
    <scope>NUCLEOTIDE SEQUENCE [LARGE SCALE GENOMIC DNA]</scope>
    <source>
        <strain evidence="1">233</strain>
        <tissue evidence="1">Head and thorax</tissue>
    </source>
</reference>
<gene>
    <name evidence="1" type="ORF">V1478_011154</name>
</gene>
<evidence type="ECO:0000313" key="1">
    <source>
        <dbReference type="EMBL" id="KAL2718735.1"/>
    </source>
</evidence>
<dbReference type="AlphaFoldDB" id="A0ABD2AFW6"/>
<dbReference type="PANTHER" id="PTHR31340">
    <property type="entry name" value="MITOCHONDRIAL GENOME MAINTENANCE EXONUCLEASE 1"/>
    <property type="match status" value="1"/>
</dbReference>
<feature type="non-terminal residue" evidence="1">
    <location>
        <position position="676"/>
    </location>
</feature>
<accession>A0ABD2AFW6</accession>
<dbReference type="PANTHER" id="PTHR31340:SF3">
    <property type="entry name" value="MITOCHONDRIAL GENOME MAINTENANCE EXONUCLEASE 1"/>
    <property type="match status" value="1"/>
</dbReference>
<dbReference type="HAMAP" id="MF_03030">
    <property type="entry name" value="MGME1"/>
    <property type="match status" value="1"/>
</dbReference>
<evidence type="ECO:0000313" key="2">
    <source>
        <dbReference type="Proteomes" id="UP001607302"/>
    </source>
</evidence>
<name>A0ABD2AFW6_VESSQ</name>
<proteinExistence type="inferred from homology"/>
<dbReference type="PROSITE" id="PS00018">
    <property type="entry name" value="EF_HAND_1"/>
    <property type="match status" value="1"/>
</dbReference>
<dbReference type="InterPro" id="IPR018247">
    <property type="entry name" value="EF_Hand_1_Ca_BS"/>
</dbReference>